<organism evidence="7 8">
    <name type="scientific">Stygiobacter electus</name>
    <dbReference type="NCBI Taxonomy" id="3032292"/>
    <lineage>
        <taxon>Bacteria</taxon>
        <taxon>Pseudomonadati</taxon>
        <taxon>Ignavibacteriota</taxon>
        <taxon>Ignavibacteria</taxon>
        <taxon>Ignavibacteriales</taxon>
        <taxon>Melioribacteraceae</taxon>
        <taxon>Stygiobacter</taxon>
    </lineage>
</organism>
<comment type="subcellular location">
    <subcellularLocation>
        <location evidence="6">Cytoplasm</location>
    </subcellularLocation>
</comment>
<feature type="binding site" evidence="6">
    <location>
        <position position="155"/>
    </location>
    <ligand>
        <name>NAD(+)</name>
        <dbReference type="ChEBI" id="CHEBI:57540"/>
    </ligand>
</feature>
<keyword evidence="4 6" id="KW-0520">NAD</keyword>
<name>A0AAE3P0G3_9BACT</name>
<dbReference type="InterPro" id="IPR017437">
    <property type="entry name" value="ATP-NAD_kinase_PpnK-typ_C"/>
</dbReference>
<dbReference type="PANTHER" id="PTHR20275:SF0">
    <property type="entry name" value="NAD KINASE"/>
    <property type="match status" value="1"/>
</dbReference>
<accession>A0AAE3P0G3</accession>
<comment type="caution">
    <text evidence="6">Lacks conserved residue(s) required for the propagation of feature annotation.</text>
</comment>
<feature type="binding site" evidence="6">
    <location>
        <position position="244"/>
    </location>
    <ligand>
        <name>NAD(+)</name>
        <dbReference type="ChEBI" id="CHEBI:57540"/>
    </ligand>
</feature>
<feature type="binding site" evidence="6">
    <location>
        <position position="209"/>
    </location>
    <ligand>
        <name>NAD(+)</name>
        <dbReference type="ChEBI" id="CHEBI:57540"/>
    </ligand>
</feature>
<dbReference type="Proteomes" id="UP001221302">
    <property type="component" value="Unassembled WGS sequence"/>
</dbReference>
<dbReference type="GO" id="GO:0005524">
    <property type="term" value="F:ATP binding"/>
    <property type="evidence" value="ECO:0007669"/>
    <property type="project" value="UniProtKB-KW"/>
</dbReference>
<dbReference type="Gene3D" id="3.40.50.10330">
    <property type="entry name" value="Probable inorganic polyphosphate/atp-NAD kinase, domain 1"/>
    <property type="match status" value="1"/>
</dbReference>
<evidence type="ECO:0000313" key="7">
    <source>
        <dbReference type="EMBL" id="MDF1610778.1"/>
    </source>
</evidence>
<keyword evidence="1 6" id="KW-0808">Transferase</keyword>
<dbReference type="Pfam" id="PF20143">
    <property type="entry name" value="NAD_kinase_C"/>
    <property type="match status" value="1"/>
</dbReference>
<evidence type="ECO:0000313" key="8">
    <source>
        <dbReference type="Proteomes" id="UP001221302"/>
    </source>
</evidence>
<feature type="active site" description="Proton acceptor" evidence="6">
    <location>
        <position position="73"/>
    </location>
</feature>
<evidence type="ECO:0000256" key="2">
    <source>
        <dbReference type="ARBA" id="ARBA00022777"/>
    </source>
</evidence>
<evidence type="ECO:0000256" key="1">
    <source>
        <dbReference type="ARBA" id="ARBA00022679"/>
    </source>
</evidence>
<comment type="function">
    <text evidence="6">Involved in the regulation of the intracellular balance of NAD and NADP, and is a key enzyme in the biosynthesis of NADP. Catalyzes specifically the phosphorylation on 2'-hydroxyl of the adenosine moiety of NAD to yield NADP.</text>
</comment>
<keyword evidence="2 6" id="KW-0418">Kinase</keyword>
<dbReference type="EMBL" id="JARGDL010000001">
    <property type="protein sequence ID" value="MDF1610778.1"/>
    <property type="molecule type" value="Genomic_DNA"/>
</dbReference>
<evidence type="ECO:0000256" key="4">
    <source>
        <dbReference type="ARBA" id="ARBA00023027"/>
    </source>
</evidence>
<comment type="caution">
    <text evidence="7">The sequence shown here is derived from an EMBL/GenBank/DDBJ whole genome shotgun (WGS) entry which is preliminary data.</text>
</comment>
<keyword evidence="3 6" id="KW-0521">NADP</keyword>
<dbReference type="GO" id="GO:0005737">
    <property type="term" value="C:cytoplasm"/>
    <property type="evidence" value="ECO:0007669"/>
    <property type="project" value="UniProtKB-SubCell"/>
</dbReference>
<dbReference type="AlphaFoldDB" id="A0AAE3P0G3"/>
<dbReference type="Pfam" id="PF01513">
    <property type="entry name" value="NAD_kinase"/>
    <property type="match status" value="1"/>
</dbReference>
<dbReference type="InterPro" id="IPR016064">
    <property type="entry name" value="NAD/diacylglycerol_kinase_sf"/>
</dbReference>
<keyword evidence="6" id="KW-0547">Nucleotide-binding</keyword>
<comment type="cofactor">
    <cofactor evidence="6">
        <name>a divalent metal cation</name>
        <dbReference type="ChEBI" id="CHEBI:60240"/>
    </cofactor>
</comment>
<comment type="catalytic activity">
    <reaction evidence="5 6">
        <text>NAD(+) + ATP = ADP + NADP(+) + H(+)</text>
        <dbReference type="Rhea" id="RHEA:18629"/>
        <dbReference type="ChEBI" id="CHEBI:15378"/>
        <dbReference type="ChEBI" id="CHEBI:30616"/>
        <dbReference type="ChEBI" id="CHEBI:57540"/>
        <dbReference type="ChEBI" id="CHEBI:58349"/>
        <dbReference type="ChEBI" id="CHEBI:456216"/>
        <dbReference type="EC" id="2.7.1.23"/>
    </reaction>
</comment>
<proteinExistence type="inferred from homology"/>
<dbReference type="HAMAP" id="MF_00361">
    <property type="entry name" value="NAD_kinase"/>
    <property type="match status" value="1"/>
</dbReference>
<sequence length="292" mass="32725">MKFGIVANTLKKDVEDIINLIIKEISSHNFQSVLSNELKEIIKTNYNSSDNLKFVKREEIINQCDILISIGGDGTMLSSAYLVRNSNIPLLGVNFGKLGFLAEFDLDSLKIFLNEVAEKKYVVEDRIALIAKCENSNEELFAINDIVIDKGPWQKMIELEIFIDDEYVTSFMADGIIIATPTGSTGYSLSTGGPIVNPNADVITLSPIAPHTLTMRPLVISSKQKINIIAHSPFEKIQISSDGQRVSYFKPPAKILIEKSNKPIKLVHLSKNNYYEILRSKLYWGIDIRKSN</sequence>
<dbReference type="GO" id="GO:0019674">
    <property type="term" value="P:NAD+ metabolic process"/>
    <property type="evidence" value="ECO:0007669"/>
    <property type="project" value="InterPro"/>
</dbReference>
<feature type="binding site" evidence="6">
    <location>
        <begin position="144"/>
        <end position="145"/>
    </location>
    <ligand>
        <name>NAD(+)</name>
        <dbReference type="ChEBI" id="CHEBI:57540"/>
    </ligand>
</feature>
<feature type="binding site" evidence="6">
    <location>
        <begin position="185"/>
        <end position="190"/>
    </location>
    <ligand>
        <name>NAD(+)</name>
        <dbReference type="ChEBI" id="CHEBI:57540"/>
    </ligand>
</feature>
<dbReference type="RefSeq" id="WP_321534544.1">
    <property type="nucleotide sequence ID" value="NZ_JARGDL010000001.1"/>
</dbReference>
<dbReference type="GO" id="GO:0051287">
    <property type="term" value="F:NAD binding"/>
    <property type="evidence" value="ECO:0007669"/>
    <property type="project" value="UniProtKB-ARBA"/>
</dbReference>
<dbReference type="InterPro" id="IPR002504">
    <property type="entry name" value="NADK"/>
</dbReference>
<feature type="binding site" evidence="6">
    <location>
        <begin position="73"/>
        <end position="74"/>
    </location>
    <ligand>
        <name>NAD(+)</name>
        <dbReference type="ChEBI" id="CHEBI:57540"/>
    </ligand>
</feature>
<keyword evidence="6" id="KW-0963">Cytoplasm</keyword>
<dbReference type="Gene3D" id="2.60.200.30">
    <property type="entry name" value="Probable inorganic polyphosphate/atp-NAD kinase, domain 2"/>
    <property type="match status" value="1"/>
</dbReference>
<dbReference type="InterPro" id="IPR017438">
    <property type="entry name" value="ATP-NAD_kinase_N"/>
</dbReference>
<reference evidence="7" key="1">
    <citation type="submission" date="2023-03" db="EMBL/GenBank/DDBJ databases">
        <title>Stygiobacter electus gen. nov., sp. nov., facultatively anaerobic thermotolerant bacterium of the class Ignavibacteria from a well of Yessentuki mineral water deposit.</title>
        <authorList>
            <person name="Podosokorskaya O.A."/>
            <person name="Elcheninov A.G."/>
            <person name="Petrova N.F."/>
            <person name="Zavarzina D.G."/>
            <person name="Kublanov I.V."/>
            <person name="Merkel A.Y."/>
        </authorList>
    </citation>
    <scope>NUCLEOTIDE SEQUENCE</scope>
    <source>
        <strain evidence="7">09-Me</strain>
    </source>
</reference>
<comment type="similarity">
    <text evidence="6">Belongs to the NAD kinase family.</text>
</comment>
<dbReference type="SUPFAM" id="SSF111331">
    <property type="entry name" value="NAD kinase/diacylglycerol kinase-like"/>
    <property type="match status" value="1"/>
</dbReference>
<keyword evidence="8" id="KW-1185">Reference proteome</keyword>
<protein>
    <recommendedName>
        <fullName evidence="6">NAD kinase</fullName>
        <ecNumber evidence="6">2.7.1.23</ecNumber>
    </recommendedName>
    <alternativeName>
        <fullName evidence="6">ATP-dependent NAD kinase</fullName>
    </alternativeName>
</protein>
<dbReference type="PANTHER" id="PTHR20275">
    <property type="entry name" value="NAD KINASE"/>
    <property type="match status" value="1"/>
</dbReference>
<evidence type="ECO:0000256" key="6">
    <source>
        <dbReference type="HAMAP-Rule" id="MF_00361"/>
    </source>
</evidence>
<evidence type="ECO:0000256" key="3">
    <source>
        <dbReference type="ARBA" id="ARBA00022857"/>
    </source>
</evidence>
<keyword evidence="6" id="KW-0067">ATP-binding</keyword>
<gene>
    <name evidence="6" type="primary">nadK</name>
    <name evidence="7" type="ORF">P0M35_01325</name>
</gene>
<dbReference type="GO" id="GO:0006741">
    <property type="term" value="P:NADP+ biosynthetic process"/>
    <property type="evidence" value="ECO:0007669"/>
    <property type="project" value="UniProtKB-UniRule"/>
</dbReference>
<feature type="binding site" evidence="6">
    <location>
        <position position="174"/>
    </location>
    <ligand>
        <name>NAD(+)</name>
        <dbReference type="ChEBI" id="CHEBI:57540"/>
    </ligand>
</feature>
<evidence type="ECO:0000256" key="5">
    <source>
        <dbReference type="ARBA" id="ARBA00047925"/>
    </source>
</evidence>
<dbReference type="GO" id="GO:0003951">
    <property type="term" value="F:NAD+ kinase activity"/>
    <property type="evidence" value="ECO:0007669"/>
    <property type="project" value="UniProtKB-UniRule"/>
</dbReference>
<dbReference type="GO" id="GO:0046872">
    <property type="term" value="F:metal ion binding"/>
    <property type="evidence" value="ECO:0007669"/>
    <property type="project" value="UniProtKB-UniRule"/>
</dbReference>
<dbReference type="EC" id="2.7.1.23" evidence="6"/>